<organism evidence="1 2">
    <name type="scientific">Striga asiatica</name>
    <name type="common">Asiatic witchweed</name>
    <name type="synonym">Buchnera asiatica</name>
    <dbReference type="NCBI Taxonomy" id="4170"/>
    <lineage>
        <taxon>Eukaryota</taxon>
        <taxon>Viridiplantae</taxon>
        <taxon>Streptophyta</taxon>
        <taxon>Embryophyta</taxon>
        <taxon>Tracheophyta</taxon>
        <taxon>Spermatophyta</taxon>
        <taxon>Magnoliopsida</taxon>
        <taxon>eudicotyledons</taxon>
        <taxon>Gunneridae</taxon>
        <taxon>Pentapetalae</taxon>
        <taxon>asterids</taxon>
        <taxon>lamiids</taxon>
        <taxon>Lamiales</taxon>
        <taxon>Orobanchaceae</taxon>
        <taxon>Buchnereae</taxon>
        <taxon>Striga</taxon>
    </lineage>
</organism>
<proteinExistence type="predicted"/>
<feature type="non-terminal residue" evidence="1">
    <location>
        <position position="113"/>
    </location>
</feature>
<keyword evidence="2" id="KW-1185">Reference proteome</keyword>
<evidence type="ECO:0000313" key="1">
    <source>
        <dbReference type="EMBL" id="GER52788.1"/>
    </source>
</evidence>
<sequence>MMSEINQIAFYNLLRIDMIITAVQPWALSIPLFLQKLPGLKHQLLVTNPPTRLSNYGLYSVAQSPICLTRIPRWCGICRCLIRLAATNENATVWKGPLSSSCVSLLFPPHVSL</sequence>
<reference evidence="2" key="1">
    <citation type="journal article" date="2019" name="Curr. Biol.">
        <title>Genome Sequence of Striga asiatica Provides Insight into the Evolution of Plant Parasitism.</title>
        <authorList>
            <person name="Yoshida S."/>
            <person name="Kim S."/>
            <person name="Wafula E.K."/>
            <person name="Tanskanen J."/>
            <person name="Kim Y.M."/>
            <person name="Honaas L."/>
            <person name="Yang Z."/>
            <person name="Spallek T."/>
            <person name="Conn C.E."/>
            <person name="Ichihashi Y."/>
            <person name="Cheong K."/>
            <person name="Cui S."/>
            <person name="Der J.P."/>
            <person name="Gundlach H."/>
            <person name="Jiao Y."/>
            <person name="Hori C."/>
            <person name="Ishida J.K."/>
            <person name="Kasahara H."/>
            <person name="Kiba T."/>
            <person name="Kim M.S."/>
            <person name="Koo N."/>
            <person name="Laohavisit A."/>
            <person name="Lee Y.H."/>
            <person name="Lumba S."/>
            <person name="McCourt P."/>
            <person name="Mortimer J.C."/>
            <person name="Mutuku J.M."/>
            <person name="Nomura T."/>
            <person name="Sasaki-Sekimoto Y."/>
            <person name="Seto Y."/>
            <person name="Wang Y."/>
            <person name="Wakatake T."/>
            <person name="Sakakibara H."/>
            <person name="Demura T."/>
            <person name="Yamaguchi S."/>
            <person name="Yoneyama K."/>
            <person name="Manabe R.I."/>
            <person name="Nelson D.C."/>
            <person name="Schulman A.H."/>
            <person name="Timko M.P."/>
            <person name="dePamphilis C.W."/>
            <person name="Choi D."/>
            <person name="Shirasu K."/>
        </authorList>
    </citation>
    <scope>NUCLEOTIDE SEQUENCE [LARGE SCALE GENOMIC DNA]</scope>
    <source>
        <strain evidence="2">cv. UVA1</strain>
    </source>
</reference>
<dbReference type="EMBL" id="BKCP01010514">
    <property type="protein sequence ID" value="GER52788.1"/>
    <property type="molecule type" value="Genomic_DNA"/>
</dbReference>
<protein>
    <submittedName>
        <fullName evidence="1">Acetyl-CoA carboxylase 1</fullName>
    </submittedName>
</protein>
<evidence type="ECO:0000313" key="2">
    <source>
        <dbReference type="Proteomes" id="UP000325081"/>
    </source>
</evidence>
<gene>
    <name evidence="1" type="ORF">STAS_30271</name>
</gene>
<name>A0A5A7R5U2_STRAF</name>
<dbReference type="Proteomes" id="UP000325081">
    <property type="component" value="Unassembled WGS sequence"/>
</dbReference>
<accession>A0A5A7R5U2</accession>
<comment type="caution">
    <text evidence="1">The sequence shown here is derived from an EMBL/GenBank/DDBJ whole genome shotgun (WGS) entry which is preliminary data.</text>
</comment>
<dbReference type="AlphaFoldDB" id="A0A5A7R5U2"/>